<reference evidence="2" key="1">
    <citation type="journal article" date="2017" name="Genome Biol.">
        <title>Comparative genomics reveals high biological diversity and specific adaptations in the industrially and medically important fungal genus Aspergillus.</title>
        <authorList>
            <person name="de Vries R.P."/>
            <person name="Riley R."/>
            <person name="Wiebenga A."/>
            <person name="Aguilar-Osorio G."/>
            <person name="Amillis S."/>
            <person name="Uchima C.A."/>
            <person name="Anderluh G."/>
            <person name="Asadollahi M."/>
            <person name="Askin M."/>
            <person name="Barry K."/>
            <person name="Battaglia E."/>
            <person name="Bayram O."/>
            <person name="Benocci T."/>
            <person name="Braus-Stromeyer S.A."/>
            <person name="Caldana C."/>
            <person name="Canovas D."/>
            <person name="Cerqueira G.C."/>
            <person name="Chen F."/>
            <person name="Chen W."/>
            <person name="Choi C."/>
            <person name="Clum A."/>
            <person name="Dos Santos R.A."/>
            <person name="Damasio A.R."/>
            <person name="Diallinas G."/>
            <person name="Emri T."/>
            <person name="Fekete E."/>
            <person name="Flipphi M."/>
            <person name="Freyberg S."/>
            <person name="Gallo A."/>
            <person name="Gournas C."/>
            <person name="Habgood R."/>
            <person name="Hainaut M."/>
            <person name="Harispe M.L."/>
            <person name="Henrissat B."/>
            <person name="Hilden K.S."/>
            <person name="Hope R."/>
            <person name="Hossain A."/>
            <person name="Karabika E."/>
            <person name="Karaffa L."/>
            <person name="Karanyi Z."/>
            <person name="Krasevec N."/>
            <person name="Kuo A."/>
            <person name="Kusch H."/>
            <person name="LaButti K."/>
            <person name="Lagendijk E.L."/>
            <person name="Lapidus A."/>
            <person name="Levasseur A."/>
            <person name="Lindquist E."/>
            <person name="Lipzen A."/>
            <person name="Logrieco A.F."/>
            <person name="MacCabe A."/>
            <person name="Maekelae M.R."/>
            <person name="Malavazi I."/>
            <person name="Melin P."/>
            <person name="Meyer V."/>
            <person name="Mielnichuk N."/>
            <person name="Miskei M."/>
            <person name="Molnar A.P."/>
            <person name="Mule G."/>
            <person name="Ngan C.Y."/>
            <person name="Orejas M."/>
            <person name="Orosz E."/>
            <person name="Ouedraogo J.P."/>
            <person name="Overkamp K.M."/>
            <person name="Park H.-S."/>
            <person name="Perrone G."/>
            <person name="Piumi F."/>
            <person name="Punt P.J."/>
            <person name="Ram A.F."/>
            <person name="Ramon A."/>
            <person name="Rauscher S."/>
            <person name="Record E."/>
            <person name="Riano-Pachon D.M."/>
            <person name="Robert V."/>
            <person name="Roehrig J."/>
            <person name="Ruller R."/>
            <person name="Salamov A."/>
            <person name="Salih N.S."/>
            <person name="Samson R.A."/>
            <person name="Sandor E."/>
            <person name="Sanguinetti M."/>
            <person name="Schuetze T."/>
            <person name="Sepcic K."/>
            <person name="Shelest E."/>
            <person name="Sherlock G."/>
            <person name="Sophianopoulou V."/>
            <person name="Squina F.M."/>
            <person name="Sun H."/>
            <person name="Susca A."/>
            <person name="Todd R.B."/>
            <person name="Tsang A."/>
            <person name="Unkles S.E."/>
            <person name="van de Wiele N."/>
            <person name="van Rossen-Uffink D."/>
            <person name="Oliveira J.V."/>
            <person name="Vesth T.C."/>
            <person name="Visser J."/>
            <person name="Yu J.-H."/>
            <person name="Zhou M."/>
            <person name="Andersen M.R."/>
            <person name="Archer D.B."/>
            <person name="Baker S.E."/>
            <person name="Benoit I."/>
            <person name="Brakhage A.A."/>
            <person name="Braus G.H."/>
            <person name="Fischer R."/>
            <person name="Frisvad J.C."/>
            <person name="Goldman G.H."/>
            <person name="Houbraken J."/>
            <person name="Oakley B."/>
            <person name="Pocsi I."/>
            <person name="Scazzocchio C."/>
            <person name="Seiboth B."/>
            <person name="vanKuyk P.A."/>
            <person name="Wortman J."/>
            <person name="Dyer P.S."/>
            <person name="Grigoriev I.V."/>
        </authorList>
    </citation>
    <scope>NUCLEOTIDE SEQUENCE [LARGE SCALE GENOMIC DNA]</scope>
    <source>
        <strain evidence="2">CBS 583.65</strain>
    </source>
</reference>
<dbReference type="GeneID" id="63728896"/>
<dbReference type="Proteomes" id="UP000184073">
    <property type="component" value="Unassembled WGS sequence"/>
</dbReference>
<dbReference type="VEuPathDB" id="FungiDB:ASPVEDRAFT_457655"/>
<dbReference type="AlphaFoldDB" id="A0A1L9PA82"/>
<name>A0A1L9PA82_ASPVE</name>
<organism evidence="1 2">
    <name type="scientific">Aspergillus versicolor CBS 583.65</name>
    <dbReference type="NCBI Taxonomy" id="1036611"/>
    <lineage>
        <taxon>Eukaryota</taxon>
        <taxon>Fungi</taxon>
        <taxon>Dikarya</taxon>
        <taxon>Ascomycota</taxon>
        <taxon>Pezizomycotina</taxon>
        <taxon>Eurotiomycetes</taxon>
        <taxon>Eurotiomycetidae</taxon>
        <taxon>Eurotiales</taxon>
        <taxon>Aspergillaceae</taxon>
        <taxon>Aspergillus</taxon>
        <taxon>Aspergillus subgen. Nidulantes</taxon>
    </lineage>
</organism>
<sequence length="197" mass="22007">MHGLLLLQVPELDPRIPCITIYRDLARCSAARYKSSFGTFRLLQLQIIDLGKELSSSWFDWSPWLDKDGWVFNRCICSPGVPVFMTPGIANLSGDEAYYYPVYSILLAGMKYWLHEAKLSSYLSGNTAGEDGMSRPESQRANEEVLVPDLDPGNLLHWSSKLCSISSHVEGSDAGMFSSCAHPFVHHGDGNDDDPRY</sequence>
<accession>A0A1L9PA82</accession>
<dbReference type="RefSeq" id="XP_040664184.1">
    <property type="nucleotide sequence ID" value="XM_040813385.1"/>
</dbReference>
<evidence type="ECO:0000313" key="2">
    <source>
        <dbReference type="Proteomes" id="UP000184073"/>
    </source>
</evidence>
<evidence type="ECO:0000313" key="1">
    <source>
        <dbReference type="EMBL" id="OJI98421.1"/>
    </source>
</evidence>
<protein>
    <submittedName>
        <fullName evidence="1">Uncharacterized protein</fullName>
    </submittedName>
</protein>
<gene>
    <name evidence="1" type="ORF">ASPVEDRAFT_457655</name>
</gene>
<proteinExistence type="predicted"/>
<dbReference type="EMBL" id="KV878126">
    <property type="protein sequence ID" value="OJI98421.1"/>
    <property type="molecule type" value="Genomic_DNA"/>
</dbReference>
<keyword evidence="2" id="KW-1185">Reference proteome</keyword>